<reference evidence="2" key="1">
    <citation type="submission" date="2023-04" db="EMBL/GenBank/DDBJ databases">
        <title>Phytophthora fragariaefolia NBRC 109709.</title>
        <authorList>
            <person name="Ichikawa N."/>
            <person name="Sato H."/>
            <person name="Tonouchi N."/>
        </authorList>
    </citation>
    <scope>NUCLEOTIDE SEQUENCE</scope>
    <source>
        <strain evidence="2">NBRC 109709</strain>
    </source>
</reference>
<accession>A0A9W6YEC8</accession>
<sequence>MAARRETRSDADAFMARLKGKSLAERQRLCAEHRAYLAGERDVDTDFRMETPAASTGEASTDRPRPPPPPPPLRPILRWKDACYLAAAKKRRERRLAEEAQAKKTTGKQKVTKRQEAVDR</sequence>
<dbReference type="AlphaFoldDB" id="A0A9W6YEC8"/>
<dbReference type="EMBL" id="BSXT01005157">
    <property type="protein sequence ID" value="GMF59913.1"/>
    <property type="molecule type" value="Genomic_DNA"/>
</dbReference>
<dbReference type="OrthoDB" id="129653at2759"/>
<gene>
    <name evidence="2" type="ORF">Pfra01_002598100</name>
</gene>
<comment type="caution">
    <text evidence="2">The sequence shown here is derived from an EMBL/GenBank/DDBJ whole genome shotgun (WGS) entry which is preliminary data.</text>
</comment>
<keyword evidence="3" id="KW-1185">Reference proteome</keyword>
<evidence type="ECO:0000313" key="3">
    <source>
        <dbReference type="Proteomes" id="UP001165121"/>
    </source>
</evidence>
<evidence type="ECO:0000256" key="1">
    <source>
        <dbReference type="SAM" id="MobiDB-lite"/>
    </source>
</evidence>
<proteinExistence type="predicted"/>
<organism evidence="2 3">
    <name type="scientific">Phytophthora fragariaefolia</name>
    <dbReference type="NCBI Taxonomy" id="1490495"/>
    <lineage>
        <taxon>Eukaryota</taxon>
        <taxon>Sar</taxon>
        <taxon>Stramenopiles</taxon>
        <taxon>Oomycota</taxon>
        <taxon>Peronosporomycetes</taxon>
        <taxon>Peronosporales</taxon>
        <taxon>Peronosporaceae</taxon>
        <taxon>Phytophthora</taxon>
    </lineage>
</organism>
<feature type="region of interest" description="Disordered" evidence="1">
    <location>
        <begin position="90"/>
        <end position="120"/>
    </location>
</feature>
<dbReference type="Proteomes" id="UP001165121">
    <property type="component" value="Unassembled WGS sequence"/>
</dbReference>
<evidence type="ECO:0000313" key="2">
    <source>
        <dbReference type="EMBL" id="GMF59913.1"/>
    </source>
</evidence>
<protein>
    <submittedName>
        <fullName evidence="2">Unnamed protein product</fullName>
    </submittedName>
</protein>
<name>A0A9W6YEC8_9STRA</name>
<feature type="region of interest" description="Disordered" evidence="1">
    <location>
        <begin position="46"/>
        <end position="76"/>
    </location>
</feature>